<proteinExistence type="predicted"/>
<protein>
    <recommendedName>
        <fullName evidence="3">PIN domain-containing protein</fullName>
    </recommendedName>
</protein>
<reference evidence="2" key="1">
    <citation type="journal article" date="2019" name="Int. J. Syst. Evol. Microbiol.">
        <title>The Global Catalogue of Microorganisms (GCM) 10K type strain sequencing project: providing services to taxonomists for standard genome sequencing and annotation.</title>
        <authorList>
            <consortium name="The Broad Institute Genomics Platform"/>
            <consortium name="The Broad Institute Genome Sequencing Center for Infectious Disease"/>
            <person name="Wu L."/>
            <person name="Ma J."/>
        </authorList>
    </citation>
    <scope>NUCLEOTIDE SEQUENCE [LARGE SCALE GENOMIC DNA]</scope>
    <source>
        <strain evidence="2">NBRC 103632</strain>
    </source>
</reference>
<feature type="non-terminal residue" evidence="1">
    <location>
        <position position="61"/>
    </location>
</feature>
<dbReference type="RefSeq" id="WP_380805853.1">
    <property type="nucleotide sequence ID" value="NZ_JBHSFZ010000044.1"/>
</dbReference>
<sequence length="61" mass="6488">MTRVALDTNILAYLAGVSRDARDHAKIGQIRDLIARLGSGVSLLAPAQTLGELFVVLRRGG</sequence>
<dbReference type="Proteomes" id="UP001595957">
    <property type="component" value="Unassembled WGS sequence"/>
</dbReference>
<keyword evidence="2" id="KW-1185">Reference proteome</keyword>
<evidence type="ECO:0000313" key="2">
    <source>
        <dbReference type="Proteomes" id="UP001595957"/>
    </source>
</evidence>
<evidence type="ECO:0000313" key="1">
    <source>
        <dbReference type="EMBL" id="MFC4595547.1"/>
    </source>
</evidence>
<evidence type="ECO:0008006" key="3">
    <source>
        <dbReference type="Google" id="ProtNLM"/>
    </source>
</evidence>
<gene>
    <name evidence="1" type="ORF">ACFO3E_15315</name>
</gene>
<comment type="caution">
    <text evidence="1">The sequence shown here is derived from an EMBL/GenBank/DDBJ whole genome shotgun (WGS) entry which is preliminary data.</text>
</comment>
<organism evidence="1 2">
    <name type="scientific">Sphingobium tyrosinilyticum</name>
    <dbReference type="NCBI Taxonomy" id="2715436"/>
    <lineage>
        <taxon>Bacteria</taxon>
        <taxon>Pseudomonadati</taxon>
        <taxon>Pseudomonadota</taxon>
        <taxon>Alphaproteobacteria</taxon>
        <taxon>Sphingomonadales</taxon>
        <taxon>Sphingomonadaceae</taxon>
        <taxon>Sphingobium</taxon>
    </lineage>
</organism>
<accession>A0ABV9F0W7</accession>
<name>A0ABV9F0W7_9SPHN</name>
<dbReference type="EMBL" id="JBHSFZ010000044">
    <property type="protein sequence ID" value="MFC4595547.1"/>
    <property type="molecule type" value="Genomic_DNA"/>
</dbReference>